<comment type="caution">
    <text evidence="1">The sequence shown here is derived from an EMBL/GenBank/DDBJ whole genome shotgun (WGS) entry which is preliminary data.</text>
</comment>
<proteinExistence type="predicted"/>
<gene>
    <name evidence="1" type="ORF">RFI_02276</name>
</gene>
<evidence type="ECO:0000313" key="1">
    <source>
        <dbReference type="EMBL" id="ETO34812.1"/>
    </source>
</evidence>
<sequence>MLNHNAMYDSRLNYYSPQMNHSQPFLLQYPPQPQEQVQMQRNSAVTTYSQTTPAMRPLMRPIQPMVAAENSYQGHMMNSNGVNFENSMLAAPNGGYIHANNNANMVQQIVPTSMNGMNVNMNGNALMVSPPQGIIGANVGHHMNVTEPTATITGVGDNSLQPTVEKSTSNGDNFEYIYNISPEVQLTFQQQRIQTMKIRNRFNDSQGGIGQLCQQITDILNTVLKREREKVKRKKRK</sequence>
<accession>X6PAZ6</accession>
<organism evidence="1 2">
    <name type="scientific">Reticulomyxa filosa</name>
    <dbReference type="NCBI Taxonomy" id="46433"/>
    <lineage>
        <taxon>Eukaryota</taxon>
        <taxon>Sar</taxon>
        <taxon>Rhizaria</taxon>
        <taxon>Retaria</taxon>
        <taxon>Foraminifera</taxon>
        <taxon>Monothalamids</taxon>
        <taxon>Reticulomyxidae</taxon>
        <taxon>Reticulomyxa</taxon>
    </lineage>
</organism>
<evidence type="ECO:0000313" key="2">
    <source>
        <dbReference type="Proteomes" id="UP000023152"/>
    </source>
</evidence>
<dbReference type="EMBL" id="ASPP01002262">
    <property type="protein sequence ID" value="ETO34812.1"/>
    <property type="molecule type" value="Genomic_DNA"/>
</dbReference>
<dbReference type="Proteomes" id="UP000023152">
    <property type="component" value="Unassembled WGS sequence"/>
</dbReference>
<name>X6PAZ6_RETFI</name>
<dbReference type="AlphaFoldDB" id="X6PAZ6"/>
<protein>
    <submittedName>
        <fullName evidence="1">Uncharacterized protein</fullName>
    </submittedName>
</protein>
<keyword evidence="2" id="KW-1185">Reference proteome</keyword>
<reference evidence="1 2" key="1">
    <citation type="journal article" date="2013" name="Curr. Biol.">
        <title>The Genome of the Foraminiferan Reticulomyxa filosa.</title>
        <authorList>
            <person name="Glockner G."/>
            <person name="Hulsmann N."/>
            <person name="Schleicher M."/>
            <person name="Noegel A.A."/>
            <person name="Eichinger L."/>
            <person name="Gallinger C."/>
            <person name="Pawlowski J."/>
            <person name="Sierra R."/>
            <person name="Euteneuer U."/>
            <person name="Pillet L."/>
            <person name="Moustafa A."/>
            <person name="Platzer M."/>
            <person name="Groth M."/>
            <person name="Szafranski K."/>
            <person name="Schliwa M."/>
        </authorList>
    </citation>
    <scope>NUCLEOTIDE SEQUENCE [LARGE SCALE GENOMIC DNA]</scope>
</reference>